<dbReference type="Gene3D" id="3.10.50.40">
    <property type="match status" value="1"/>
</dbReference>
<sequence>MKQFVYIVFLAVLVSCEGPVPRHPVKRNTSSSIKTSIERSKKLLAQEEKSIQDIIAKDSMHTYLQSASGSWYYYNKKNEISEYTAKPNDLVVLTYNILSFDNDTIYSMEDIGILNYKVDKQELFPGIRNAVKLLKEKETATFLFPSSLGYGYQGDQNKIGVNMPLKAMLSILKIEKQTDSKE</sequence>
<dbReference type="InterPro" id="IPR046357">
    <property type="entry name" value="PPIase_dom_sf"/>
</dbReference>
<dbReference type="Pfam" id="PF00254">
    <property type="entry name" value="FKBP_C"/>
    <property type="match status" value="1"/>
</dbReference>
<dbReference type="InterPro" id="IPR001179">
    <property type="entry name" value="PPIase_FKBP_dom"/>
</dbReference>
<gene>
    <name evidence="2" type="ORF">MNBD_BACTEROID03-85</name>
</gene>
<dbReference type="SUPFAM" id="SSF54534">
    <property type="entry name" value="FKBP-like"/>
    <property type="match status" value="1"/>
</dbReference>
<evidence type="ECO:0000259" key="1">
    <source>
        <dbReference type="PROSITE" id="PS50059"/>
    </source>
</evidence>
<proteinExistence type="predicted"/>
<dbReference type="PROSITE" id="PS51257">
    <property type="entry name" value="PROKAR_LIPOPROTEIN"/>
    <property type="match status" value="1"/>
</dbReference>
<dbReference type="AlphaFoldDB" id="A0A3B0TS82"/>
<evidence type="ECO:0000313" key="2">
    <source>
        <dbReference type="EMBL" id="VAW09896.1"/>
    </source>
</evidence>
<dbReference type="NCBIfam" id="TIGR03516">
    <property type="entry name" value="ppisom_GldI"/>
    <property type="match status" value="1"/>
</dbReference>
<accession>A0A3B0TS82</accession>
<dbReference type="PROSITE" id="PS50059">
    <property type="entry name" value="FKBP_PPIASE"/>
    <property type="match status" value="1"/>
</dbReference>
<name>A0A3B0TS82_9ZZZZ</name>
<dbReference type="InterPro" id="IPR019869">
    <property type="entry name" value="Motility-assoc_PPIase_GldI"/>
</dbReference>
<organism evidence="2">
    <name type="scientific">hydrothermal vent metagenome</name>
    <dbReference type="NCBI Taxonomy" id="652676"/>
    <lineage>
        <taxon>unclassified sequences</taxon>
        <taxon>metagenomes</taxon>
        <taxon>ecological metagenomes</taxon>
    </lineage>
</organism>
<protein>
    <submittedName>
        <fullName evidence="2">GldI</fullName>
    </submittedName>
</protein>
<reference evidence="2" key="1">
    <citation type="submission" date="2018-06" db="EMBL/GenBank/DDBJ databases">
        <authorList>
            <person name="Zhirakovskaya E."/>
        </authorList>
    </citation>
    <scope>NUCLEOTIDE SEQUENCE</scope>
</reference>
<dbReference type="GO" id="GO:0003755">
    <property type="term" value="F:peptidyl-prolyl cis-trans isomerase activity"/>
    <property type="evidence" value="ECO:0007669"/>
    <property type="project" value="InterPro"/>
</dbReference>
<feature type="domain" description="PPIase FKBP-type" evidence="1">
    <location>
        <begin position="88"/>
        <end position="175"/>
    </location>
</feature>
<dbReference type="EMBL" id="UOEL01000004">
    <property type="protein sequence ID" value="VAW09896.1"/>
    <property type="molecule type" value="Genomic_DNA"/>
</dbReference>